<keyword evidence="1" id="KW-0472">Membrane</keyword>
<dbReference type="AlphaFoldDB" id="A0A1Y6D7V2"/>
<feature type="transmembrane region" description="Helical" evidence="1">
    <location>
        <begin position="41"/>
        <end position="68"/>
    </location>
</feature>
<evidence type="ECO:0000256" key="1">
    <source>
        <dbReference type="SAM" id="Phobius"/>
    </source>
</evidence>
<keyword evidence="3" id="KW-1185">Reference proteome</keyword>
<dbReference type="RefSeq" id="WP_085215706.1">
    <property type="nucleotide sequence ID" value="NZ_FXAM01000001.1"/>
</dbReference>
<name>A0A1Y6D7V2_9GAMM</name>
<accession>A0A1Y6D7V2</accession>
<dbReference type="Proteomes" id="UP000192923">
    <property type="component" value="Unassembled WGS sequence"/>
</dbReference>
<evidence type="ECO:0000313" key="3">
    <source>
        <dbReference type="Proteomes" id="UP000192923"/>
    </source>
</evidence>
<organism evidence="2 3">
    <name type="scientific">Methylomagnum ishizawai</name>
    <dbReference type="NCBI Taxonomy" id="1760988"/>
    <lineage>
        <taxon>Bacteria</taxon>
        <taxon>Pseudomonadati</taxon>
        <taxon>Pseudomonadota</taxon>
        <taxon>Gammaproteobacteria</taxon>
        <taxon>Methylococcales</taxon>
        <taxon>Methylococcaceae</taxon>
        <taxon>Methylomagnum</taxon>
    </lineage>
</organism>
<evidence type="ECO:0000313" key="2">
    <source>
        <dbReference type="EMBL" id="SMF96853.1"/>
    </source>
</evidence>
<keyword evidence="1" id="KW-0812">Transmembrane</keyword>
<proteinExistence type="predicted"/>
<keyword evidence="1" id="KW-1133">Transmembrane helix</keyword>
<reference evidence="2 3" key="1">
    <citation type="submission" date="2016-12" db="EMBL/GenBank/DDBJ databases">
        <authorList>
            <person name="Song W.-J."/>
            <person name="Kurnit D.M."/>
        </authorList>
    </citation>
    <scope>NUCLEOTIDE SEQUENCE [LARGE SCALE GENOMIC DNA]</scope>
    <source>
        <strain evidence="2 3">175</strain>
    </source>
</reference>
<protein>
    <submittedName>
        <fullName evidence="2">Uncharacterized protein</fullName>
    </submittedName>
</protein>
<gene>
    <name evidence="2" type="ORF">SAMN02949497_4267</name>
</gene>
<sequence>MKTEAILAKVFKFIVFVMFTFMMLVYFGVLLVLPLDVMFQIIHLFQGLGLPVAVAGGIGIAALGYLVYSIYKFTKLHQLLLDIGLQLIYFGQDQVKRFDDLIPSPASKA</sequence>
<feature type="transmembrane region" description="Helical" evidence="1">
    <location>
        <begin position="12"/>
        <end position="35"/>
    </location>
</feature>
<dbReference type="EMBL" id="FXAM01000001">
    <property type="protein sequence ID" value="SMF96853.1"/>
    <property type="molecule type" value="Genomic_DNA"/>
</dbReference>
<dbReference type="STRING" id="1760988.SAMN02949497_4267"/>